<dbReference type="EMBL" id="LR796368">
    <property type="protein sequence ID" value="CAB4139730.1"/>
    <property type="molecule type" value="Genomic_DNA"/>
</dbReference>
<gene>
    <name evidence="1" type="ORF">UFOVP354_4</name>
</gene>
<organism evidence="1">
    <name type="scientific">uncultured Caudovirales phage</name>
    <dbReference type="NCBI Taxonomy" id="2100421"/>
    <lineage>
        <taxon>Viruses</taxon>
        <taxon>Duplodnaviria</taxon>
        <taxon>Heunggongvirae</taxon>
        <taxon>Uroviricota</taxon>
        <taxon>Caudoviricetes</taxon>
        <taxon>Peduoviridae</taxon>
        <taxon>Maltschvirus</taxon>
        <taxon>Maltschvirus maltsch</taxon>
    </lineage>
</organism>
<name>A0A6J5M3Z4_9CAUD</name>
<accession>A0A6J5M3Z4</accession>
<protein>
    <submittedName>
        <fullName evidence="1">Uncharacterized protein</fullName>
    </submittedName>
</protein>
<evidence type="ECO:0000313" key="1">
    <source>
        <dbReference type="EMBL" id="CAB4139730.1"/>
    </source>
</evidence>
<proteinExistence type="predicted"/>
<sequence>MIKLNLTILRERNNMTIHTEKPVQIENVTFSADGGLKITISKADAKTKSIRKFSYTLSDLLDAAILDMILSQECSATGSENRDKTRKAAQKTLAAYLKMHAANIEMRDEY</sequence>
<reference evidence="1" key="1">
    <citation type="submission" date="2020-04" db="EMBL/GenBank/DDBJ databases">
        <authorList>
            <person name="Chiriac C."/>
            <person name="Salcher M."/>
            <person name="Ghai R."/>
            <person name="Kavagutti S V."/>
        </authorList>
    </citation>
    <scope>NUCLEOTIDE SEQUENCE</scope>
</reference>